<dbReference type="Pfam" id="PF00005">
    <property type="entry name" value="ABC_tran"/>
    <property type="match status" value="1"/>
</dbReference>
<dbReference type="InterPro" id="IPR027417">
    <property type="entry name" value="P-loop_NTPase"/>
</dbReference>
<sequence>MTTPTLRLSGVEKSFGPVHVLSAVDLTAYAGEVTALVGDNGAGKTTLVKCVGGSYRVDAGTFEFEGVPREVHGPRDAAQLGIEIVYQDLALCDNLDIVQNMFLGRERLSRLRTLDENTMERLAEQTLAGLSVRTVRSVRQLVSSLSGGQRQTVAIAKSVLSESKVVILDEPTAALGVAQTEQVLDLVRRLAEHGVAVILVSHNMNDVLRVADSIAVLYLGRMAAQVRRKDVTQTQVVELITAGRSGDLGLSPAESSGAAV</sequence>
<organism evidence="4 5">
    <name type="scientific">Actinoplanes friuliensis DSM 7358</name>
    <dbReference type="NCBI Taxonomy" id="1246995"/>
    <lineage>
        <taxon>Bacteria</taxon>
        <taxon>Bacillati</taxon>
        <taxon>Actinomycetota</taxon>
        <taxon>Actinomycetes</taxon>
        <taxon>Micromonosporales</taxon>
        <taxon>Micromonosporaceae</taxon>
        <taxon>Actinoplanes</taxon>
    </lineage>
</organism>
<dbReference type="GO" id="GO:0005524">
    <property type="term" value="F:ATP binding"/>
    <property type="evidence" value="ECO:0007669"/>
    <property type="project" value="UniProtKB-KW"/>
</dbReference>
<dbReference type="CDD" id="cd03216">
    <property type="entry name" value="ABC_Carb_Monos_I"/>
    <property type="match status" value="1"/>
</dbReference>
<dbReference type="STRING" id="1246995.AFR_25465"/>
<dbReference type="SUPFAM" id="SSF52540">
    <property type="entry name" value="P-loop containing nucleoside triphosphate hydrolases"/>
    <property type="match status" value="1"/>
</dbReference>
<keyword evidence="5" id="KW-1185">Reference proteome</keyword>
<dbReference type="PANTHER" id="PTHR43790">
    <property type="entry name" value="CARBOHYDRATE TRANSPORT ATP-BINDING PROTEIN MG119-RELATED"/>
    <property type="match status" value="1"/>
</dbReference>
<evidence type="ECO:0000313" key="5">
    <source>
        <dbReference type="Proteomes" id="UP000017746"/>
    </source>
</evidence>
<accession>U5W2W3</accession>
<dbReference type="KEGG" id="afs:AFR_25465"/>
<gene>
    <name evidence="4" type="ORF">AFR_25465</name>
</gene>
<proteinExistence type="predicted"/>
<evidence type="ECO:0000256" key="1">
    <source>
        <dbReference type="ARBA" id="ARBA00022741"/>
    </source>
</evidence>
<dbReference type="PROSITE" id="PS50893">
    <property type="entry name" value="ABC_TRANSPORTER_2"/>
    <property type="match status" value="1"/>
</dbReference>
<dbReference type="PATRIC" id="fig|1246995.3.peg.5159"/>
<evidence type="ECO:0000259" key="3">
    <source>
        <dbReference type="PROSITE" id="PS50893"/>
    </source>
</evidence>
<keyword evidence="1" id="KW-0547">Nucleotide-binding</keyword>
<dbReference type="PANTHER" id="PTHR43790:SF8">
    <property type="entry name" value="SUGAR ABC TRANSPORTER ATP-BINDING PROTEIN"/>
    <property type="match status" value="1"/>
</dbReference>
<dbReference type="InterPro" id="IPR050107">
    <property type="entry name" value="ABC_carbohydrate_import_ATPase"/>
</dbReference>
<dbReference type="InterPro" id="IPR003593">
    <property type="entry name" value="AAA+_ATPase"/>
</dbReference>
<dbReference type="InterPro" id="IPR003439">
    <property type="entry name" value="ABC_transporter-like_ATP-bd"/>
</dbReference>
<name>U5W2W3_9ACTN</name>
<reference evidence="4 5" key="1">
    <citation type="journal article" date="2014" name="J. Biotechnol.">
        <title>Complete genome sequence of the actinobacterium Actinoplanes friuliensis HAG 010964, producer of the lipopeptide antibiotic friulimycin.</title>
        <authorList>
            <person name="Ruckert C."/>
            <person name="Szczepanowski R."/>
            <person name="Albersmeier A."/>
            <person name="Goesmann A."/>
            <person name="Fischer N."/>
            <person name="Steinkamper A."/>
            <person name="Puhler A."/>
            <person name="Biener R."/>
            <person name="Schwartz D."/>
            <person name="Kalinowski J."/>
        </authorList>
    </citation>
    <scope>NUCLEOTIDE SEQUENCE [LARGE SCALE GENOMIC DNA]</scope>
    <source>
        <strain evidence="4 5">DSM 7358</strain>
    </source>
</reference>
<dbReference type="EMBL" id="CP006272">
    <property type="protein sequence ID" value="AGZ43357.1"/>
    <property type="molecule type" value="Genomic_DNA"/>
</dbReference>
<protein>
    <submittedName>
        <fullName evidence="4">ABC transporter</fullName>
    </submittedName>
</protein>
<keyword evidence="2" id="KW-0067">ATP-binding</keyword>
<dbReference type="SMART" id="SM00382">
    <property type="entry name" value="AAA"/>
    <property type="match status" value="1"/>
</dbReference>
<dbReference type="Proteomes" id="UP000017746">
    <property type="component" value="Chromosome"/>
</dbReference>
<feature type="domain" description="ABC transporter" evidence="3">
    <location>
        <begin position="6"/>
        <end position="244"/>
    </location>
</feature>
<dbReference type="HOGENOM" id="CLU_000604_1_2_11"/>
<evidence type="ECO:0000313" key="4">
    <source>
        <dbReference type="EMBL" id="AGZ43357.1"/>
    </source>
</evidence>
<dbReference type="eggNOG" id="COG1129">
    <property type="taxonomic scope" value="Bacteria"/>
</dbReference>
<dbReference type="Gene3D" id="3.40.50.300">
    <property type="entry name" value="P-loop containing nucleotide triphosphate hydrolases"/>
    <property type="match status" value="1"/>
</dbReference>
<evidence type="ECO:0000256" key="2">
    <source>
        <dbReference type="ARBA" id="ARBA00022840"/>
    </source>
</evidence>
<dbReference type="OrthoDB" id="7875923at2"/>
<dbReference type="AlphaFoldDB" id="U5W2W3"/>
<dbReference type="RefSeq" id="WP_023363980.1">
    <property type="nucleotide sequence ID" value="NC_022657.1"/>
</dbReference>
<dbReference type="GO" id="GO:0016887">
    <property type="term" value="F:ATP hydrolysis activity"/>
    <property type="evidence" value="ECO:0007669"/>
    <property type="project" value="InterPro"/>
</dbReference>